<name>A0A364NA96_STELY</name>
<dbReference type="GO" id="GO:0003677">
    <property type="term" value="F:DNA binding"/>
    <property type="evidence" value="ECO:0007669"/>
    <property type="project" value="UniProtKB-KW"/>
</dbReference>
<dbReference type="InterPro" id="IPR006600">
    <property type="entry name" value="HTH_CenpB_DNA-bd_dom"/>
</dbReference>
<reference evidence="4" key="1">
    <citation type="submission" date="2018-05" db="EMBL/GenBank/DDBJ databases">
        <title>Draft genome sequence of Stemphylium lycopersici strain CIDEFI 213.</title>
        <authorList>
            <person name="Medina R."/>
            <person name="Franco M.E.E."/>
            <person name="Lucentini C.G."/>
            <person name="Saparrat M.C.N."/>
            <person name="Balatti P.A."/>
        </authorList>
    </citation>
    <scope>NUCLEOTIDE SEQUENCE [LARGE SCALE GENOMIC DNA]</scope>
    <source>
        <strain evidence="4">CIDEFI 213</strain>
    </source>
</reference>
<dbReference type="AlphaFoldDB" id="A0A364NA96"/>
<protein>
    <submittedName>
        <fullName evidence="3">Plasma membrane calcium-transporting atpase 2</fullName>
        <ecNumber evidence="3">3.6.1.15</ecNumber>
        <ecNumber evidence="3">3.6.1.3</ecNumber>
        <ecNumber evidence="3">3.6.3.8</ecNumber>
    </submittedName>
</protein>
<dbReference type="Pfam" id="PF03221">
    <property type="entry name" value="HTH_Tnp_Tc5"/>
    <property type="match status" value="1"/>
</dbReference>
<keyword evidence="3" id="KW-0378">Hydrolase</keyword>
<dbReference type="EC" id="3.6.1.3" evidence="3"/>
<dbReference type="EC" id="3.6.3.8" evidence="3"/>
<dbReference type="Proteomes" id="UP000249619">
    <property type="component" value="Unassembled WGS sequence"/>
</dbReference>
<dbReference type="GO" id="GO:0017111">
    <property type="term" value="F:ribonucleoside triphosphate phosphatase activity"/>
    <property type="evidence" value="ECO:0007669"/>
    <property type="project" value="UniProtKB-EC"/>
</dbReference>
<sequence length="188" mass="21152">MPINPSPRESSLVQWILDLNRRGFPPYIIDVRRMADALLAARGQDPPPPPVGKNWVSRFVNSQSKLQTKWNRKPLDVGCFSPLKRAYGHEIQELARQGVYHIDKIDFLTAYTRIRPAVLTQQNIQAGFQATGLIPPCPERVLSSLTVVRTPSPPGTTADNNVAWTAETPRTIAQLEKQAQHVKDLLHY</sequence>
<evidence type="ECO:0000259" key="2">
    <source>
        <dbReference type="PROSITE" id="PS51253"/>
    </source>
</evidence>
<keyword evidence="4" id="KW-1185">Reference proteome</keyword>
<dbReference type="SMART" id="SM00674">
    <property type="entry name" value="CENPB"/>
    <property type="match status" value="1"/>
</dbReference>
<keyword evidence="1" id="KW-0238">DNA-binding</keyword>
<evidence type="ECO:0000313" key="3">
    <source>
        <dbReference type="EMBL" id="RAR14192.1"/>
    </source>
</evidence>
<accession>A0A364NA96</accession>
<evidence type="ECO:0000313" key="4">
    <source>
        <dbReference type="Proteomes" id="UP000249619"/>
    </source>
</evidence>
<proteinExistence type="predicted"/>
<gene>
    <name evidence="3" type="ORF">DDE83_002459</name>
</gene>
<dbReference type="EMBL" id="QGDH01000025">
    <property type="protein sequence ID" value="RAR14192.1"/>
    <property type="molecule type" value="Genomic_DNA"/>
</dbReference>
<feature type="domain" description="HTH CENPB-type" evidence="2">
    <location>
        <begin position="1"/>
        <end position="69"/>
    </location>
</feature>
<dbReference type="PROSITE" id="PS51253">
    <property type="entry name" value="HTH_CENPB"/>
    <property type="match status" value="1"/>
</dbReference>
<dbReference type="EC" id="3.6.1.15" evidence="3"/>
<organism evidence="3 4">
    <name type="scientific">Stemphylium lycopersici</name>
    <name type="common">Tomato gray leaf spot disease fungus</name>
    <name type="synonym">Thyrospora lycopersici</name>
    <dbReference type="NCBI Taxonomy" id="183478"/>
    <lineage>
        <taxon>Eukaryota</taxon>
        <taxon>Fungi</taxon>
        <taxon>Dikarya</taxon>
        <taxon>Ascomycota</taxon>
        <taxon>Pezizomycotina</taxon>
        <taxon>Dothideomycetes</taxon>
        <taxon>Pleosporomycetidae</taxon>
        <taxon>Pleosporales</taxon>
        <taxon>Pleosporineae</taxon>
        <taxon>Pleosporaceae</taxon>
        <taxon>Stemphylium</taxon>
    </lineage>
</organism>
<comment type="caution">
    <text evidence="3">The sequence shown here is derived from an EMBL/GenBank/DDBJ whole genome shotgun (WGS) entry which is preliminary data.</text>
</comment>
<evidence type="ECO:0000256" key="1">
    <source>
        <dbReference type="ARBA" id="ARBA00023125"/>
    </source>
</evidence>